<dbReference type="SUPFAM" id="SSF57798">
    <property type="entry name" value="Casein kinase II beta subunit"/>
    <property type="match status" value="1"/>
</dbReference>
<dbReference type="Pfam" id="PF01214">
    <property type="entry name" value="CK_II_beta"/>
    <property type="match status" value="1"/>
</dbReference>
<dbReference type="AlphaFoldDB" id="A0A196SLP6"/>
<gene>
    <name evidence="3" type="ORF">AV274_0311</name>
</gene>
<evidence type="ECO:0000256" key="2">
    <source>
        <dbReference type="RuleBase" id="RU361268"/>
    </source>
</evidence>
<dbReference type="Gene3D" id="2.20.25.20">
    <property type="match status" value="1"/>
</dbReference>
<protein>
    <recommendedName>
        <fullName evidence="2">Casein kinase II subunit beta</fullName>
        <shortName evidence="2">CK II beta</shortName>
    </recommendedName>
</protein>
<dbReference type="SMART" id="SM01085">
    <property type="entry name" value="CK_II_beta"/>
    <property type="match status" value="1"/>
</dbReference>
<dbReference type="PRINTS" id="PR00472">
    <property type="entry name" value="CASNKINASEII"/>
</dbReference>
<dbReference type="EMBL" id="LXWW01000012">
    <property type="protein sequence ID" value="OAO17978.1"/>
    <property type="molecule type" value="Genomic_DNA"/>
</dbReference>
<dbReference type="FunFam" id="2.20.25.20:FF:000001">
    <property type="entry name" value="Casein kinase II subunit beta"/>
    <property type="match status" value="1"/>
</dbReference>
<dbReference type="Gene3D" id="1.10.1820.10">
    <property type="entry name" value="protein kinase ck2 holoenzyme, chain C, domain 1"/>
    <property type="match status" value="1"/>
</dbReference>
<dbReference type="InterPro" id="IPR016149">
    <property type="entry name" value="Casein_kin_II_reg-sub_N"/>
</dbReference>
<dbReference type="InterPro" id="IPR000704">
    <property type="entry name" value="Casein_kinase_II_reg-sub"/>
</dbReference>
<evidence type="ECO:0000313" key="3">
    <source>
        <dbReference type="EMBL" id="OAO17978.1"/>
    </source>
</evidence>
<proteinExistence type="inferred from homology"/>
<name>A0A196SLP6_BLAHN</name>
<keyword evidence="3" id="KW-0808">Transferase</keyword>
<reference evidence="3 4" key="1">
    <citation type="submission" date="2016-05" db="EMBL/GenBank/DDBJ databases">
        <title>Nuclear genome of Blastocystis sp. subtype 1 NandII.</title>
        <authorList>
            <person name="Gentekaki E."/>
            <person name="Curtis B."/>
            <person name="Stairs C."/>
            <person name="Eme L."/>
            <person name="Herman E."/>
            <person name="Klimes V."/>
            <person name="Arias M.C."/>
            <person name="Elias M."/>
            <person name="Hilliou F."/>
            <person name="Klute M."/>
            <person name="Malik S.-B."/>
            <person name="Pightling A."/>
            <person name="Rachubinski R."/>
            <person name="Salas D."/>
            <person name="Schlacht A."/>
            <person name="Suga H."/>
            <person name="Archibald J."/>
            <person name="Ball S.G."/>
            <person name="Clark G."/>
            <person name="Dacks J."/>
            <person name="Van Der Giezen M."/>
            <person name="Tsaousis A."/>
            <person name="Roger A."/>
        </authorList>
    </citation>
    <scope>NUCLEOTIDE SEQUENCE [LARGE SCALE GENOMIC DNA]</scope>
    <source>
        <strain evidence="4">ATCC 50177 / NandII</strain>
    </source>
</reference>
<sequence length="227" mass="26352">MEASDSYSYDSYSNMDSEEETWIERFCNNPDNYYMCEVDEEYIRDSFNLYGLDSGMALYKPAINLILNGESSSDDSDSDDYDLQDLNEAAVYLYGMIHARYIITQDGLDAMLDKFKAHHFGCCNRVYCHNQDLLPVGLSDKPNVDSVKLYCPCCKEIYNPPKVFENLDGAFFGTTFPHMFLLQYPRYLSTPSQSYEPTIFGYKIHQSSPYYEESEKRKKKEKKVDSI</sequence>
<accession>A0A196SLP6</accession>
<evidence type="ECO:0000313" key="4">
    <source>
        <dbReference type="Proteomes" id="UP000078348"/>
    </source>
</evidence>
<keyword evidence="3" id="KW-0418">Kinase</keyword>
<dbReference type="STRING" id="478820.A0A196SLP6"/>
<organism evidence="3 4">
    <name type="scientific">Blastocystis sp. subtype 1 (strain ATCC 50177 / NandII)</name>
    <dbReference type="NCBI Taxonomy" id="478820"/>
    <lineage>
        <taxon>Eukaryota</taxon>
        <taxon>Sar</taxon>
        <taxon>Stramenopiles</taxon>
        <taxon>Bigyra</taxon>
        <taxon>Opalozoa</taxon>
        <taxon>Opalinata</taxon>
        <taxon>Blastocystidae</taxon>
        <taxon>Blastocystis</taxon>
    </lineage>
</organism>
<evidence type="ECO:0000256" key="1">
    <source>
        <dbReference type="ARBA" id="ARBA00006941"/>
    </source>
</evidence>
<keyword evidence="4" id="KW-1185">Reference proteome</keyword>
<dbReference type="PANTHER" id="PTHR11740:SF0">
    <property type="entry name" value="CASEIN KINASE II SUBUNIT BETA"/>
    <property type="match status" value="1"/>
</dbReference>
<dbReference type="OrthoDB" id="3971593at2759"/>
<dbReference type="PANTHER" id="PTHR11740">
    <property type="entry name" value="CASEIN KINASE II SUBUNIT BETA"/>
    <property type="match status" value="1"/>
</dbReference>
<dbReference type="GO" id="GO:0019887">
    <property type="term" value="F:protein kinase regulator activity"/>
    <property type="evidence" value="ECO:0007669"/>
    <property type="project" value="InterPro"/>
</dbReference>
<comment type="caution">
    <text evidence="3">The sequence shown here is derived from an EMBL/GenBank/DDBJ whole genome shotgun (WGS) entry which is preliminary data.</text>
</comment>
<comment type="subunit">
    <text evidence="2">Tetramer of two alpha and two beta subunits.</text>
</comment>
<dbReference type="Proteomes" id="UP000078348">
    <property type="component" value="Unassembled WGS sequence"/>
</dbReference>
<dbReference type="GO" id="GO:0005956">
    <property type="term" value="C:protein kinase CK2 complex"/>
    <property type="evidence" value="ECO:0007669"/>
    <property type="project" value="UniProtKB-UniRule"/>
</dbReference>
<dbReference type="FunFam" id="1.10.1820.10:FF:000006">
    <property type="entry name" value="Casein kinase II subunit beta"/>
    <property type="match status" value="1"/>
</dbReference>
<dbReference type="GO" id="GO:0005737">
    <property type="term" value="C:cytoplasm"/>
    <property type="evidence" value="ECO:0007669"/>
    <property type="project" value="TreeGrafter"/>
</dbReference>
<comment type="similarity">
    <text evidence="1 2">Belongs to the casein kinase 2 subunit beta family.</text>
</comment>
<dbReference type="GO" id="GO:0016301">
    <property type="term" value="F:kinase activity"/>
    <property type="evidence" value="ECO:0007669"/>
    <property type="project" value="UniProtKB-KW"/>
</dbReference>
<dbReference type="InterPro" id="IPR035991">
    <property type="entry name" value="Casein_kinase_II_beta-like"/>
</dbReference>